<dbReference type="PANTHER" id="PTHR43441:SF11">
    <property type="entry name" value="RIBOSOMAL-PROTEIN-SERINE ACETYLTRANSFERASE"/>
    <property type="match status" value="1"/>
</dbReference>
<evidence type="ECO:0000313" key="3">
    <source>
        <dbReference type="Proteomes" id="UP000182719"/>
    </source>
</evidence>
<evidence type="ECO:0000313" key="2">
    <source>
        <dbReference type="EMBL" id="SEK29581.1"/>
    </source>
</evidence>
<accession>A0A1H7FUJ4</accession>
<dbReference type="GO" id="GO:0008999">
    <property type="term" value="F:protein-N-terminal-alanine acetyltransferase activity"/>
    <property type="evidence" value="ECO:0007669"/>
    <property type="project" value="TreeGrafter"/>
</dbReference>
<dbReference type="RefSeq" id="WP_075004509.1">
    <property type="nucleotide sequence ID" value="NZ_FOAP01000001.1"/>
</dbReference>
<dbReference type="InterPro" id="IPR016181">
    <property type="entry name" value="Acyl_CoA_acyltransferase"/>
</dbReference>
<dbReference type="AlphaFoldDB" id="A0A1H7FUJ4"/>
<dbReference type="InterPro" id="IPR000182">
    <property type="entry name" value="GNAT_dom"/>
</dbReference>
<gene>
    <name evidence="2" type="ORF">SAMN05444354_101213</name>
</gene>
<dbReference type="EMBL" id="FOAP01000001">
    <property type="protein sequence ID" value="SEK29581.1"/>
    <property type="molecule type" value="Genomic_DNA"/>
</dbReference>
<feature type="domain" description="N-acetyltransferase" evidence="1">
    <location>
        <begin position="6"/>
        <end position="165"/>
    </location>
</feature>
<dbReference type="Pfam" id="PF13302">
    <property type="entry name" value="Acetyltransf_3"/>
    <property type="match status" value="1"/>
</dbReference>
<sequence length="186" mass="20872">MSTPDVRLVPALAEHLEAWLAIRAGPTSRRLLPLEEAPREALLRRLTEASSDVMDLRATSFRWMVECEGRIVGTVSARDLSRYHGRVEVGYMLAEDSLGRGLGTRALTLLLDKLFAIPSLYHVWLTTTEPNRASQGLARKLGFRQEGLLRGHCIVQGERMDQQVWGLLRPEWEAGRSARNLKPFGG</sequence>
<name>A0A1H7FUJ4_STIAU</name>
<dbReference type="OrthoDB" id="5191051at2"/>
<dbReference type="CDD" id="cd04301">
    <property type="entry name" value="NAT_SF"/>
    <property type="match status" value="1"/>
</dbReference>
<dbReference type="GO" id="GO:1990189">
    <property type="term" value="F:protein N-terminal-serine acetyltransferase activity"/>
    <property type="evidence" value="ECO:0007669"/>
    <property type="project" value="TreeGrafter"/>
</dbReference>
<evidence type="ECO:0000259" key="1">
    <source>
        <dbReference type="PROSITE" id="PS51186"/>
    </source>
</evidence>
<dbReference type="InterPro" id="IPR051908">
    <property type="entry name" value="Ribosomal_N-acetyltransferase"/>
</dbReference>
<reference evidence="3" key="1">
    <citation type="submission" date="2016-10" db="EMBL/GenBank/DDBJ databases">
        <authorList>
            <person name="Varghese N."/>
            <person name="Submissions S."/>
        </authorList>
    </citation>
    <scope>NUCLEOTIDE SEQUENCE [LARGE SCALE GENOMIC DNA]</scope>
    <source>
        <strain evidence="3">DSM 17044</strain>
    </source>
</reference>
<keyword evidence="2" id="KW-0808">Transferase</keyword>
<dbReference type="Proteomes" id="UP000182719">
    <property type="component" value="Unassembled WGS sequence"/>
</dbReference>
<proteinExistence type="predicted"/>
<dbReference type="Gene3D" id="3.40.630.30">
    <property type="match status" value="1"/>
</dbReference>
<protein>
    <submittedName>
        <fullName evidence="2">Ribosomal-protein-alanine N-acetyltransferase</fullName>
    </submittedName>
</protein>
<dbReference type="SUPFAM" id="SSF55729">
    <property type="entry name" value="Acyl-CoA N-acyltransferases (Nat)"/>
    <property type="match status" value="1"/>
</dbReference>
<dbReference type="GO" id="GO:0005737">
    <property type="term" value="C:cytoplasm"/>
    <property type="evidence" value="ECO:0007669"/>
    <property type="project" value="TreeGrafter"/>
</dbReference>
<organism evidence="2 3">
    <name type="scientific">Stigmatella aurantiaca</name>
    <dbReference type="NCBI Taxonomy" id="41"/>
    <lineage>
        <taxon>Bacteria</taxon>
        <taxon>Pseudomonadati</taxon>
        <taxon>Myxococcota</taxon>
        <taxon>Myxococcia</taxon>
        <taxon>Myxococcales</taxon>
        <taxon>Cystobacterineae</taxon>
        <taxon>Archangiaceae</taxon>
        <taxon>Stigmatella</taxon>
    </lineage>
</organism>
<dbReference type="PANTHER" id="PTHR43441">
    <property type="entry name" value="RIBOSOMAL-PROTEIN-SERINE ACETYLTRANSFERASE"/>
    <property type="match status" value="1"/>
</dbReference>
<keyword evidence="3" id="KW-1185">Reference proteome</keyword>
<dbReference type="PROSITE" id="PS51186">
    <property type="entry name" value="GNAT"/>
    <property type="match status" value="1"/>
</dbReference>